<gene>
    <name evidence="1" type="ORF">DENIS_3458</name>
</gene>
<dbReference type="EMBL" id="BEXT01000001">
    <property type="protein sequence ID" value="GBC62486.1"/>
    <property type="molecule type" value="Genomic_DNA"/>
</dbReference>
<evidence type="ECO:0000313" key="2">
    <source>
        <dbReference type="Proteomes" id="UP000288096"/>
    </source>
</evidence>
<accession>A0A401FZW6</accession>
<protein>
    <submittedName>
        <fullName evidence="1">Uncharacterized protein</fullName>
    </submittedName>
</protein>
<reference evidence="2" key="1">
    <citation type="submission" date="2017-11" db="EMBL/GenBank/DDBJ databases">
        <authorList>
            <person name="Watanabe M."/>
            <person name="Kojima H."/>
        </authorList>
    </citation>
    <scope>NUCLEOTIDE SEQUENCE [LARGE SCALE GENOMIC DNA]</scope>
    <source>
        <strain evidence="2">Tokyo 01</strain>
    </source>
</reference>
<keyword evidence="2" id="KW-1185">Reference proteome</keyword>
<dbReference type="AlphaFoldDB" id="A0A401FZW6"/>
<proteinExistence type="predicted"/>
<reference evidence="2" key="2">
    <citation type="submission" date="2019-01" db="EMBL/GenBank/DDBJ databases">
        <title>Genome sequence of Desulfonema ishimotonii strain Tokyo 01.</title>
        <authorList>
            <person name="Fukui M."/>
        </authorList>
    </citation>
    <scope>NUCLEOTIDE SEQUENCE [LARGE SCALE GENOMIC DNA]</scope>
    <source>
        <strain evidence="2">Tokyo 01</strain>
    </source>
</reference>
<name>A0A401FZW6_9BACT</name>
<sequence length="150" mass="16560">MAIRLGEETKQMEVVDNLSGDSAVFTHCIPKTSDITAYQNMAYQRKGKKIVNQQALAREKYGLKILKGIRTGDFVIPASVHPGVAEGKCAPADGDTYVPISSDPASEYYVEDWKKWVLKGGAHLIQYLAGQVFDLPAEGKEIDEEDLEKN</sequence>
<dbReference type="OrthoDB" id="5427127at2"/>
<dbReference type="Proteomes" id="UP000288096">
    <property type="component" value="Unassembled WGS sequence"/>
</dbReference>
<comment type="caution">
    <text evidence="1">The sequence shown here is derived from an EMBL/GenBank/DDBJ whole genome shotgun (WGS) entry which is preliminary data.</text>
</comment>
<organism evidence="1 2">
    <name type="scientific">Desulfonema ishimotonii</name>
    <dbReference type="NCBI Taxonomy" id="45657"/>
    <lineage>
        <taxon>Bacteria</taxon>
        <taxon>Pseudomonadati</taxon>
        <taxon>Thermodesulfobacteriota</taxon>
        <taxon>Desulfobacteria</taxon>
        <taxon>Desulfobacterales</taxon>
        <taxon>Desulfococcaceae</taxon>
        <taxon>Desulfonema</taxon>
    </lineage>
</organism>
<dbReference type="RefSeq" id="WP_124329652.1">
    <property type="nucleotide sequence ID" value="NZ_BEXT01000001.1"/>
</dbReference>
<evidence type="ECO:0000313" key="1">
    <source>
        <dbReference type="EMBL" id="GBC62486.1"/>
    </source>
</evidence>